<name>A0A699SHI4_TANCI</name>
<dbReference type="EMBL" id="BKCJ011161369">
    <property type="protein sequence ID" value="GFC96628.1"/>
    <property type="molecule type" value="Genomic_DNA"/>
</dbReference>
<sequence>EIDEQELEAHYSYMAKIQEVSTADTGTDSEPLEHVQNDTGYNVFAYDQQHSK</sequence>
<comment type="caution">
    <text evidence="1">The sequence shown here is derived from an EMBL/GenBank/DDBJ whole genome shotgun (WGS) entry which is preliminary data.</text>
</comment>
<reference evidence="1" key="1">
    <citation type="journal article" date="2019" name="Sci. Rep.">
        <title>Draft genome of Tanacetum cinerariifolium, the natural source of mosquito coil.</title>
        <authorList>
            <person name="Yamashiro T."/>
            <person name="Shiraishi A."/>
            <person name="Satake H."/>
            <person name="Nakayama K."/>
        </authorList>
    </citation>
    <scope>NUCLEOTIDE SEQUENCE</scope>
</reference>
<accession>A0A699SHI4</accession>
<evidence type="ECO:0000313" key="1">
    <source>
        <dbReference type="EMBL" id="GFC96628.1"/>
    </source>
</evidence>
<dbReference type="AlphaFoldDB" id="A0A699SHI4"/>
<organism evidence="1">
    <name type="scientific">Tanacetum cinerariifolium</name>
    <name type="common">Dalmatian daisy</name>
    <name type="synonym">Chrysanthemum cinerariifolium</name>
    <dbReference type="NCBI Taxonomy" id="118510"/>
    <lineage>
        <taxon>Eukaryota</taxon>
        <taxon>Viridiplantae</taxon>
        <taxon>Streptophyta</taxon>
        <taxon>Embryophyta</taxon>
        <taxon>Tracheophyta</taxon>
        <taxon>Spermatophyta</taxon>
        <taxon>Magnoliopsida</taxon>
        <taxon>eudicotyledons</taxon>
        <taxon>Gunneridae</taxon>
        <taxon>Pentapetalae</taxon>
        <taxon>asterids</taxon>
        <taxon>campanulids</taxon>
        <taxon>Asterales</taxon>
        <taxon>Asteraceae</taxon>
        <taxon>Asteroideae</taxon>
        <taxon>Anthemideae</taxon>
        <taxon>Anthemidinae</taxon>
        <taxon>Tanacetum</taxon>
    </lineage>
</organism>
<gene>
    <name evidence="1" type="ORF">Tci_868598</name>
</gene>
<feature type="non-terminal residue" evidence="1">
    <location>
        <position position="1"/>
    </location>
</feature>
<protein>
    <submittedName>
        <fullName evidence="1">Uncharacterized protein</fullName>
    </submittedName>
</protein>
<proteinExistence type="predicted"/>